<sequence>MELRKGIGWLHGFLRIVIFAGRVNGLLEVRSVSDFKGFSPHCDFCITQTHIMIRRAALGNISPEPGSYHCSHFSSFQGRRQPQLHQRSGGFQQDLARALQDLTDTQKLPPGRFCHLRQLPHRQAMFYLHRRRQYIPVVGNCKDGETVVLRSCL</sequence>
<dbReference type="EMBL" id="OX395143">
    <property type="protein sequence ID" value="CAI5797333.1"/>
    <property type="molecule type" value="Genomic_DNA"/>
</dbReference>
<keyword evidence="3" id="KW-1185">Reference proteome</keyword>
<dbReference type="Proteomes" id="UP001178461">
    <property type="component" value="Chromosome 16"/>
</dbReference>
<keyword evidence="1" id="KW-0732">Signal</keyword>
<evidence type="ECO:0000256" key="1">
    <source>
        <dbReference type="SAM" id="SignalP"/>
    </source>
</evidence>
<feature type="chain" id="PRO_5041365737" evidence="1">
    <location>
        <begin position="26"/>
        <end position="153"/>
    </location>
</feature>
<feature type="signal peptide" evidence="1">
    <location>
        <begin position="1"/>
        <end position="25"/>
    </location>
</feature>
<protein>
    <submittedName>
        <fullName evidence="2">Uncharacterized protein</fullName>
    </submittedName>
</protein>
<evidence type="ECO:0000313" key="3">
    <source>
        <dbReference type="Proteomes" id="UP001178461"/>
    </source>
</evidence>
<proteinExistence type="predicted"/>
<reference evidence="2" key="1">
    <citation type="submission" date="2022-12" db="EMBL/GenBank/DDBJ databases">
        <authorList>
            <person name="Alioto T."/>
            <person name="Alioto T."/>
            <person name="Gomez Garrido J."/>
        </authorList>
    </citation>
    <scope>NUCLEOTIDE SEQUENCE</scope>
</reference>
<accession>A0AA35PTH3</accession>
<name>A0AA35PTH3_9SAUR</name>
<organism evidence="2 3">
    <name type="scientific">Podarcis lilfordi</name>
    <name type="common">Lilford's wall lizard</name>
    <dbReference type="NCBI Taxonomy" id="74358"/>
    <lineage>
        <taxon>Eukaryota</taxon>
        <taxon>Metazoa</taxon>
        <taxon>Chordata</taxon>
        <taxon>Craniata</taxon>
        <taxon>Vertebrata</taxon>
        <taxon>Euteleostomi</taxon>
        <taxon>Lepidosauria</taxon>
        <taxon>Squamata</taxon>
        <taxon>Bifurcata</taxon>
        <taxon>Unidentata</taxon>
        <taxon>Episquamata</taxon>
        <taxon>Laterata</taxon>
        <taxon>Lacertibaenia</taxon>
        <taxon>Lacertidae</taxon>
        <taxon>Podarcis</taxon>
    </lineage>
</organism>
<dbReference type="AlphaFoldDB" id="A0AA35PTH3"/>
<gene>
    <name evidence="2" type="ORF">PODLI_1B008147</name>
</gene>
<evidence type="ECO:0000313" key="2">
    <source>
        <dbReference type="EMBL" id="CAI5797333.1"/>
    </source>
</evidence>